<feature type="domain" description="Xylose isomerase-like TIM barrel" evidence="4">
    <location>
        <begin position="21"/>
        <end position="249"/>
    </location>
</feature>
<dbReference type="Gene3D" id="3.20.20.150">
    <property type="entry name" value="Divalent-metal-dependent TIM barrel enzymes"/>
    <property type="match status" value="1"/>
</dbReference>
<keyword evidence="5" id="KW-0670">Pyruvate</keyword>
<feature type="active site" description="Proton donor/acceptor" evidence="3">
    <location>
        <position position="137"/>
    </location>
</feature>
<dbReference type="EMBL" id="FNYD01000004">
    <property type="protein sequence ID" value="SEJ33906.1"/>
    <property type="molecule type" value="Genomic_DNA"/>
</dbReference>
<dbReference type="PANTHER" id="PTHR43489">
    <property type="entry name" value="ISOMERASE"/>
    <property type="match status" value="1"/>
</dbReference>
<evidence type="ECO:0000313" key="6">
    <source>
        <dbReference type="Proteomes" id="UP000199379"/>
    </source>
</evidence>
<dbReference type="SUPFAM" id="SSF51658">
    <property type="entry name" value="Xylose isomerase-like"/>
    <property type="match status" value="1"/>
</dbReference>
<evidence type="ECO:0000313" key="5">
    <source>
        <dbReference type="EMBL" id="SEJ33906.1"/>
    </source>
</evidence>
<dbReference type="OrthoDB" id="9786584at2"/>
<protein>
    <submittedName>
        <fullName evidence="5">Hydroxypyruvate isomerase</fullName>
    </submittedName>
</protein>
<dbReference type="InterPro" id="IPR036237">
    <property type="entry name" value="Xyl_isomerase-like_sf"/>
</dbReference>
<keyword evidence="6" id="KW-1185">Reference proteome</keyword>
<sequence length="251" mass="26959">MPRFAANLTMLFAELPYADRFRAAAESGFHAVEILDPYGFAAEDTRRALSEAALELVLINAPPPDRAGGVPGYAAVPGGEGRFAEDLERVLRHAAALAPGRIHLMAGDAAGATTRDTFVANLRHAADLAPRQGFTIEPLNPVARPGYFLNDYSQAAEVLAAVDRPNLGPQFDSYHAQMIHGDALAVWREYRPLIVHAQVGSAPDRQEPGPGPIDFAALFAAMDESGYDGWVSAEYTPSTARTEDSLGWMSV</sequence>
<dbReference type="STRING" id="1227549.SAMN05444007_104209"/>
<dbReference type="GO" id="GO:0046487">
    <property type="term" value="P:glyoxylate metabolic process"/>
    <property type="evidence" value="ECO:0007669"/>
    <property type="project" value="TreeGrafter"/>
</dbReference>
<dbReference type="PIRSF" id="PIRSF006241">
    <property type="entry name" value="HyI"/>
    <property type="match status" value="1"/>
</dbReference>
<dbReference type="GO" id="GO:0008903">
    <property type="term" value="F:hydroxypyruvate isomerase activity"/>
    <property type="evidence" value="ECO:0007669"/>
    <property type="project" value="TreeGrafter"/>
</dbReference>
<dbReference type="PANTHER" id="PTHR43489:SF6">
    <property type="entry name" value="HYDROXYPYRUVATE ISOMERASE-RELATED"/>
    <property type="match status" value="1"/>
</dbReference>
<evidence type="ECO:0000256" key="3">
    <source>
        <dbReference type="PIRSR" id="PIRSR006241-50"/>
    </source>
</evidence>
<dbReference type="AlphaFoldDB" id="A0A1H6Y0D7"/>
<evidence type="ECO:0000259" key="4">
    <source>
        <dbReference type="Pfam" id="PF01261"/>
    </source>
</evidence>
<dbReference type="RefSeq" id="WP_092364958.1">
    <property type="nucleotide sequence ID" value="NZ_BMGV01000004.1"/>
</dbReference>
<name>A0A1H6Y0D7_9RHOB</name>
<evidence type="ECO:0000256" key="2">
    <source>
        <dbReference type="PIRNR" id="PIRNR006241"/>
    </source>
</evidence>
<dbReference type="InterPro" id="IPR026040">
    <property type="entry name" value="HyI-like"/>
</dbReference>
<keyword evidence="1 2" id="KW-0413">Isomerase</keyword>
<dbReference type="InterPro" id="IPR050417">
    <property type="entry name" value="Sugar_Epim/Isomerase"/>
</dbReference>
<gene>
    <name evidence="5" type="ORF">SAMN05444007_104209</name>
</gene>
<dbReference type="InterPro" id="IPR013022">
    <property type="entry name" value="Xyl_isomerase-like_TIM-brl"/>
</dbReference>
<organism evidence="5 6">
    <name type="scientific">Cribrihabitans marinus</name>
    <dbReference type="NCBI Taxonomy" id="1227549"/>
    <lineage>
        <taxon>Bacteria</taxon>
        <taxon>Pseudomonadati</taxon>
        <taxon>Pseudomonadota</taxon>
        <taxon>Alphaproteobacteria</taxon>
        <taxon>Rhodobacterales</taxon>
        <taxon>Paracoccaceae</taxon>
        <taxon>Cribrihabitans</taxon>
    </lineage>
</organism>
<comment type="similarity">
    <text evidence="2">Belongs to the hyi family.</text>
</comment>
<dbReference type="Pfam" id="PF01261">
    <property type="entry name" value="AP_endonuc_2"/>
    <property type="match status" value="1"/>
</dbReference>
<accession>A0A1H6Y0D7</accession>
<feature type="active site" description="Proton donor/acceptor" evidence="3">
    <location>
        <position position="234"/>
    </location>
</feature>
<dbReference type="Proteomes" id="UP000199379">
    <property type="component" value="Unassembled WGS sequence"/>
</dbReference>
<reference evidence="5 6" key="1">
    <citation type="submission" date="2016-10" db="EMBL/GenBank/DDBJ databases">
        <authorList>
            <person name="de Groot N.N."/>
        </authorList>
    </citation>
    <scope>NUCLEOTIDE SEQUENCE [LARGE SCALE GENOMIC DNA]</scope>
    <source>
        <strain evidence="5 6">DSM 29340</strain>
    </source>
</reference>
<evidence type="ECO:0000256" key="1">
    <source>
        <dbReference type="ARBA" id="ARBA00023235"/>
    </source>
</evidence>
<proteinExistence type="inferred from homology"/>